<reference evidence="2" key="1">
    <citation type="submission" date="2015-02" db="EMBL/GenBank/DDBJ databases">
        <authorList>
            <person name="Chooi Y.-H."/>
        </authorList>
    </citation>
    <scope>NUCLEOTIDE SEQUENCE [LARGE SCALE GENOMIC DNA]</scope>
    <source>
        <strain evidence="2">strain Y</strain>
    </source>
</reference>
<dbReference type="KEGG" id="fil:BN1229_v1_0605"/>
<proteinExistence type="predicted"/>
<organism evidence="1 2">
    <name type="scientific">Candidatus Filomicrobium marinum</name>
    <dbReference type="NCBI Taxonomy" id="1608628"/>
    <lineage>
        <taxon>Bacteria</taxon>
        <taxon>Pseudomonadati</taxon>
        <taxon>Pseudomonadota</taxon>
        <taxon>Alphaproteobacteria</taxon>
        <taxon>Hyphomicrobiales</taxon>
        <taxon>Hyphomicrobiaceae</taxon>
        <taxon>Filomicrobium</taxon>
    </lineage>
</organism>
<dbReference type="KEGG" id="fiy:BN1229_v1_0607"/>
<dbReference type="AlphaFoldDB" id="A0A0D6JB05"/>
<evidence type="ECO:0000313" key="1">
    <source>
        <dbReference type="EMBL" id="CPR16018.1"/>
    </source>
</evidence>
<sequence>MISLANLVTNFVGAGLGLPMGYQGHAPSFRNNPYSYRGLQSKCRLRPACVASVLCLMLCSPFGGRAWPEHLENASRP</sequence>
<dbReference type="Proteomes" id="UP000033187">
    <property type="component" value="Chromosome 1"/>
</dbReference>
<name>A0A0D6JB05_9HYPH</name>
<keyword evidence="2" id="KW-1185">Reference proteome</keyword>
<gene>
    <name evidence="1" type="ORF">YBN1229_v1_0607</name>
</gene>
<evidence type="ECO:0000313" key="2">
    <source>
        <dbReference type="Proteomes" id="UP000033187"/>
    </source>
</evidence>
<dbReference type="EMBL" id="LN829119">
    <property type="protein sequence ID" value="CPR16018.1"/>
    <property type="molecule type" value="Genomic_DNA"/>
</dbReference>
<accession>A0A0D6JB05</accession>
<protein>
    <submittedName>
        <fullName evidence="1">Uncharacterized protein</fullName>
    </submittedName>
</protein>